<feature type="domain" description="Gfo/Idh/MocA-like oxidoreductase N-terminal" evidence="2">
    <location>
        <begin position="1"/>
        <end position="50"/>
    </location>
</feature>
<sequence length="163" mass="17968">PSAIHAQISIAAAEAGKHIFCEKPLALNLEDAKAMVNAVEKAGVVNMIGFNYRRVPAIALAKKLIADGEIGEIYHFRGIYQQGWLVDPNFPLAWRLRREKAGYGSLGDLGAHVIDLARYLVGEIEEVLCTERTFIKERPKPIGVLITKGIFAFPPNIYLILAT</sequence>
<dbReference type="Pfam" id="PF22725">
    <property type="entry name" value="GFO_IDH_MocA_C3"/>
    <property type="match status" value="1"/>
</dbReference>
<gene>
    <name evidence="4" type="ORF">S03H2_39449</name>
</gene>
<evidence type="ECO:0000259" key="3">
    <source>
        <dbReference type="Pfam" id="PF22725"/>
    </source>
</evidence>
<dbReference type="InterPro" id="IPR000683">
    <property type="entry name" value="Gfo/Idh/MocA-like_OxRdtase_N"/>
</dbReference>
<dbReference type="SUPFAM" id="SSF51735">
    <property type="entry name" value="NAD(P)-binding Rossmann-fold domains"/>
    <property type="match status" value="1"/>
</dbReference>
<dbReference type="InterPro" id="IPR036291">
    <property type="entry name" value="NAD(P)-bd_dom_sf"/>
</dbReference>
<dbReference type="Gene3D" id="3.40.50.720">
    <property type="entry name" value="NAD(P)-binding Rossmann-like Domain"/>
    <property type="match status" value="1"/>
</dbReference>
<evidence type="ECO:0000313" key="4">
    <source>
        <dbReference type="EMBL" id="GAH48991.1"/>
    </source>
</evidence>
<dbReference type="Pfam" id="PF01408">
    <property type="entry name" value="GFO_IDH_MocA"/>
    <property type="match status" value="1"/>
</dbReference>
<dbReference type="EMBL" id="BARU01024393">
    <property type="protein sequence ID" value="GAH48991.1"/>
    <property type="molecule type" value="Genomic_DNA"/>
</dbReference>
<feature type="non-terminal residue" evidence="4">
    <location>
        <position position="1"/>
    </location>
</feature>
<evidence type="ECO:0000259" key="2">
    <source>
        <dbReference type="Pfam" id="PF01408"/>
    </source>
</evidence>
<dbReference type="InterPro" id="IPR055170">
    <property type="entry name" value="GFO_IDH_MocA-like_dom"/>
</dbReference>
<accession>X1FTN0</accession>
<dbReference type="GO" id="GO:0016491">
    <property type="term" value="F:oxidoreductase activity"/>
    <property type="evidence" value="ECO:0007669"/>
    <property type="project" value="UniProtKB-KW"/>
</dbReference>
<dbReference type="AlphaFoldDB" id="X1FTN0"/>
<dbReference type="PANTHER" id="PTHR43818">
    <property type="entry name" value="BCDNA.GH03377"/>
    <property type="match status" value="1"/>
</dbReference>
<dbReference type="GO" id="GO:0000166">
    <property type="term" value="F:nucleotide binding"/>
    <property type="evidence" value="ECO:0007669"/>
    <property type="project" value="InterPro"/>
</dbReference>
<comment type="caution">
    <text evidence="4">The sequence shown here is derived from an EMBL/GenBank/DDBJ whole genome shotgun (WGS) entry which is preliminary data.</text>
</comment>
<keyword evidence="1" id="KW-0560">Oxidoreductase</keyword>
<dbReference type="PANTHER" id="PTHR43818:SF11">
    <property type="entry name" value="BCDNA.GH03377"/>
    <property type="match status" value="1"/>
</dbReference>
<evidence type="ECO:0000256" key="1">
    <source>
        <dbReference type="ARBA" id="ARBA00023002"/>
    </source>
</evidence>
<name>X1FTN0_9ZZZZ</name>
<feature type="domain" description="GFO/IDH/MocA-like oxidoreductase" evidence="3">
    <location>
        <begin position="60"/>
        <end position="137"/>
    </location>
</feature>
<reference evidence="4" key="1">
    <citation type="journal article" date="2014" name="Front. Microbiol.">
        <title>High frequency of phylogenetically diverse reductive dehalogenase-homologous genes in deep subseafloor sedimentary metagenomes.</title>
        <authorList>
            <person name="Kawai M."/>
            <person name="Futagami T."/>
            <person name="Toyoda A."/>
            <person name="Takaki Y."/>
            <person name="Nishi S."/>
            <person name="Hori S."/>
            <person name="Arai W."/>
            <person name="Tsubouchi T."/>
            <person name="Morono Y."/>
            <person name="Uchiyama I."/>
            <person name="Ito T."/>
            <person name="Fujiyama A."/>
            <person name="Inagaki F."/>
            <person name="Takami H."/>
        </authorList>
    </citation>
    <scope>NUCLEOTIDE SEQUENCE</scope>
    <source>
        <strain evidence="4">Expedition CK06-06</strain>
    </source>
</reference>
<evidence type="ECO:0008006" key="5">
    <source>
        <dbReference type="Google" id="ProtNLM"/>
    </source>
</evidence>
<proteinExistence type="predicted"/>
<dbReference type="InterPro" id="IPR050463">
    <property type="entry name" value="Gfo/Idh/MocA_oxidrdct_glycsds"/>
</dbReference>
<organism evidence="4">
    <name type="scientific">marine sediment metagenome</name>
    <dbReference type="NCBI Taxonomy" id="412755"/>
    <lineage>
        <taxon>unclassified sequences</taxon>
        <taxon>metagenomes</taxon>
        <taxon>ecological metagenomes</taxon>
    </lineage>
</organism>
<protein>
    <recommendedName>
        <fullName evidence="5">Gfo/Idh/MocA-like oxidoreductase N-terminal domain-containing protein</fullName>
    </recommendedName>
</protein>
<dbReference type="Gene3D" id="3.30.360.10">
    <property type="entry name" value="Dihydrodipicolinate Reductase, domain 2"/>
    <property type="match status" value="1"/>
</dbReference>